<feature type="signal peptide" evidence="6">
    <location>
        <begin position="1"/>
        <end position="24"/>
    </location>
</feature>
<evidence type="ECO:0000256" key="3">
    <source>
        <dbReference type="ARBA" id="ARBA00005784"/>
    </source>
</evidence>
<keyword evidence="5 6" id="KW-0961">Cell wall biogenesis/degradation</keyword>
<dbReference type="Pfam" id="PF03283">
    <property type="entry name" value="PAE"/>
    <property type="match status" value="1"/>
</dbReference>
<evidence type="ECO:0000256" key="5">
    <source>
        <dbReference type="ARBA" id="ARBA00023316"/>
    </source>
</evidence>
<comment type="similarity">
    <text evidence="3 6">Belongs to the pectinacetylesterase family.</text>
</comment>
<comment type="subcellular location">
    <subcellularLocation>
        <location evidence="2 6">Secreted</location>
        <location evidence="2 6">Cell wall</location>
    </subcellularLocation>
</comment>
<evidence type="ECO:0000256" key="1">
    <source>
        <dbReference type="ARBA" id="ARBA00003534"/>
    </source>
</evidence>
<comment type="function">
    <text evidence="1 6">Hydrolyzes acetyl esters in homogalacturonan regions of pectin. In type I primary cell wall, galacturonic acid residues of pectin can be acetylated at the O-2 and O-3 positions. Decreasing the degree of acetylation of pectin gels in vitro alters their physical properties.</text>
</comment>
<dbReference type="InterPro" id="IPR029058">
    <property type="entry name" value="AB_hydrolase_fold"/>
</dbReference>
<keyword evidence="6" id="KW-0964">Secreted</keyword>
<keyword evidence="7" id="KW-1185">Reference proteome</keyword>
<evidence type="ECO:0000256" key="2">
    <source>
        <dbReference type="ARBA" id="ARBA00004191"/>
    </source>
</evidence>
<sequence length="401" mass="45373">MAYTRLSRWLSLALFLFNFLTTEGGLVDITYLQNAVAKGAVCLDGSPPAYHFQKGFGEGINSWMIYLSGGAWCENVTACLKRKNLPLGSSKLMEKQFNFTGIMSNQQELNPYFYNWNIIRVRYCDGSSFTGDVEAVDPATNLHFRGARIWHAVMEDLLAKGMKNAENAILAGCSAGGLTTLLYCDEFKALFPNTTKVKCVADAGFFIDAEDIRGERTIETIYSQIVETHGSAKNLPKSCTSERKPELCLFPQYVIQHVQTPIYIINSPYDQWQVMNILVPGTADPHGNWLPCKQDVRNCSSDQIETMQQFRSKFLDALGGLLEKNSESNGMFIDSCYEHCHIDKQETWFRNDSTVVSNKKLADEVGDWFYDDKYQPLQKPDCPYPCNPTCHNVVTNFTQWM</sequence>
<feature type="chain" id="PRO_5028501851" description="Pectin acetylesterase" evidence="6">
    <location>
        <begin position="25"/>
        <end position="401"/>
    </location>
</feature>
<evidence type="ECO:0000313" key="7">
    <source>
        <dbReference type="Proteomes" id="UP001652623"/>
    </source>
</evidence>
<organism evidence="7 8">
    <name type="scientific">Ziziphus jujuba</name>
    <name type="common">Chinese jujube</name>
    <name type="synonym">Ziziphus sativa</name>
    <dbReference type="NCBI Taxonomy" id="326968"/>
    <lineage>
        <taxon>Eukaryota</taxon>
        <taxon>Viridiplantae</taxon>
        <taxon>Streptophyta</taxon>
        <taxon>Embryophyta</taxon>
        <taxon>Tracheophyta</taxon>
        <taxon>Spermatophyta</taxon>
        <taxon>Magnoliopsida</taxon>
        <taxon>eudicotyledons</taxon>
        <taxon>Gunneridae</taxon>
        <taxon>Pentapetalae</taxon>
        <taxon>rosids</taxon>
        <taxon>fabids</taxon>
        <taxon>Rosales</taxon>
        <taxon>Rhamnaceae</taxon>
        <taxon>Paliureae</taxon>
        <taxon>Ziziphus</taxon>
    </lineage>
</organism>
<evidence type="ECO:0000313" key="8">
    <source>
        <dbReference type="RefSeq" id="XP_015891691.3"/>
    </source>
</evidence>
<dbReference type="KEGG" id="zju:107426106"/>
<dbReference type="GO" id="GO:0052793">
    <property type="term" value="F:pectin acetylesterase activity"/>
    <property type="evidence" value="ECO:0007669"/>
    <property type="project" value="TreeGrafter"/>
</dbReference>
<evidence type="ECO:0000256" key="6">
    <source>
        <dbReference type="RuleBase" id="RU363114"/>
    </source>
</evidence>
<keyword evidence="6" id="KW-0732">Signal</keyword>
<accession>A0A6P4ABW9</accession>
<dbReference type="EC" id="3.1.1.-" evidence="6"/>
<dbReference type="InterPro" id="IPR004963">
    <property type="entry name" value="PAE/NOTUM"/>
</dbReference>
<dbReference type="Proteomes" id="UP001652623">
    <property type="component" value="Chromosome 6"/>
</dbReference>
<reference evidence="8" key="1">
    <citation type="submission" date="2025-08" db="UniProtKB">
        <authorList>
            <consortium name="RefSeq"/>
        </authorList>
    </citation>
    <scope>IDENTIFICATION</scope>
    <source>
        <tissue evidence="8">Seedling</tissue>
    </source>
</reference>
<dbReference type="AlphaFoldDB" id="A0A6P4ABW9"/>
<dbReference type="InParanoid" id="A0A6P4ABW9"/>
<dbReference type="GO" id="GO:0071555">
    <property type="term" value="P:cell wall organization"/>
    <property type="evidence" value="ECO:0007669"/>
    <property type="project" value="UniProtKB-KW"/>
</dbReference>
<proteinExistence type="inferred from homology"/>
<dbReference type="PANTHER" id="PTHR21562:SF93">
    <property type="entry name" value="PECTIN ACETYLESTERASE 8"/>
    <property type="match status" value="1"/>
</dbReference>
<dbReference type="PANTHER" id="PTHR21562">
    <property type="entry name" value="NOTUM-RELATED"/>
    <property type="match status" value="1"/>
</dbReference>
<dbReference type="GO" id="GO:0009505">
    <property type="term" value="C:plant-type cell wall"/>
    <property type="evidence" value="ECO:0007669"/>
    <property type="project" value="TreeGrafter"/>
</dbReference>
<dbReference type="SUPFAM" id="SSF53474">
    <property type="entry name" value="alpha/beta-Hydrolases"/>
    <property type="match status" value="1"/>
</dbReference>
<name>A0A6P4ABW9_ZIZJJ</name>
<dbReference type="RefSeq" id="XP_015891691.3">
    <property type="nucleotide sequence ID" value="XM_016036205.4"/>
</dbReference>
<gene>
    <name evidence="8" type="primary">LOC107426106</name>
</gene>
<protein>
    <recommendedName>
        <fullName evidence="6">Pectin acetylesterase</fullName>
        <ecNumber evidence="6">3.1.1.-</ecNumber>
    </recommendedName>
</protein>
<keyword evidence="6" id="KW-0378">Hydrolase</keyword>
<dbReference type="GeneID" id="107426106"/>
<keyword evidence="4 6" id="KW-0134">Cell wall</keyword>
<evidence type="ECO:0000256" key="4">
    <source>
        <dbReference type="ARBA" id="ARBA00022512"/>
    </source>
</evidence>